<protein>
    <recommendedName>
        <fullName evidence="2">TTF-type domain-containing protein</fullName>
    </recommendedName>
</protein>
<dbReference type="PANTHER" id="PTHR11697:SF230">
    <property type="entry name" value="ZINC FINGER, MYM DOMAIN CONTAINING 1"/>
    <property type="match status" value="1"/>
</dbReference>
<evidence type="ECO:0000259" key="2">
    <source>
        <dbReference type="SMART" id="SM00597"/>
    </source>
</evidence>
<dbReference type="Pfam" id="PF14291">
    <property type="entry name" value="DUF4371"/>
    <property type="match status" value="1"/>
</dbReference>
<dbReference type="Proteomes" id="UP000231279">
    <property type="component" value="Unassembled WGS sequence"/>
</dbReference>
<proteinExistence type="predicted"/>
<feature type="compositionally biased region" description="Polar residues" evidence="1">
    <location>
        <begin position="15"/>
        <end position="33"/>
    </location>
</feature>
<comment type="caution">
    <text evidence="3">The sequence shown here is derived from an EMBL/GenBank/DDBJ whole genome shotgun (WGS) entry which is preliminary data.</text>
</comment>
<dbReference type="SMART" id="SM00597">
    <property type="entry name" value="ZnF_TTF"/>
    <property type="match status" value="1"/>
</dbReference>
<dbReference type="InterPro" id="IPR055298">
    <property type="entry name" value="AtLOH3-like"/>
</dbReference>
<organism evidence="3 4">
    <name type="scientific">Handroanthus impetiginosus</name>
    <dbReference type="NCBI Taxonomy" id="429701"/>
    <lineage>
        <taxon>Eukaryota</taxon>
        <taxon>Viridiplantae</taxon>
        <taxon>Streptophyta</taxon>
        <taxon>Embryophyta</taxon>
        <taxon>Tracheophyta</taxon>
        <taxon>Spermatophyta</taxon>
        <taxon>Magnoliopsida</taxon>
        <taxon>eudicotyledons</taxon>
        <taxon>Gunneridae</taxon>
        <taxon>Pentapetalae</taxon>
        <taxon>asterids</taxon>
        <taxon>lamiids</taxon>
        <taxon>Lamiales</taxon>
        <taxon>Bignoniaceae</taxon>
        <taxon>Crescentiina</taxon>
        <taxon>Tabebuia alliance</taxon>
        <taxon>Handroanthus</taxon>
    </lineage>
</organism>
<gene>
    <name evidence="3" type="ORF">CDL12_28970</name>
</gene>
<dbReference type="PANTHER" id="PTHR11697">
    <property type="entry name" value="GENERAL TRANSCRIPTION FACTOR 2-RELATED ZINC FINGER PROTEIN"/>
    <property type="match status" value="1"/>
</dbReference>
<accession>A0A2G9FZR4</accession>
<dbReference type="InterPro" id="IPR012337">
    <property type="entry name" value="RNaseH-like_sf"/>
</dbReference>
<dbReference type="GO" id="GO:0046983">
    <property type="term" value="F:protein dimerization activity"/>
    <property type="evidence" value="ECO:0007669"/>
    <property type="project" value="InterPro"/>
</dbReference>
<reference evidence="4" key="1">
    <citation type="journal article" date="2018" name="Gigascience">
        <title>Genome assembly of the Pink Ipe (Handroanthus impetiginosus, Bignoniaceae), a highly valued, ecologically keystone Neotropical timber forest tree.</title>
        <authorList>
            <person name="Silva-Junior O.B."/>
            <person name="Grattapaglia D."/>
            <person name="Novaes E."/>
            <person name="Collevatti R.G."/>
        </authorList>
    </citation>
    <scope>NUCLEOTIDE SEQUENCE [LARGE SCALE GENOMIC DNA]</scope>
    <source>
        <strain evidence="4">cv. UFG-1</strain>
    </source>
</reference>
<name>A0A2G9FZR4_9LAMI</name>
<keyword evidence="4" id="KW-1185">Reference proteome</keyword>
<dbReference type="Pfam" id="PF05699">
    <property type="entry name" value="Dimer_Tnp_hAT"/>
    <property type="match status" value="1"/>
</dbReference>
<evidence type="ECO:0000313" key="3">
    <source>
        <dbReference type="EMBL" id="PIM98547.1"/>
    </source>
</evidence>
<dbReference type="OrthoDB" id="118159at2759"/>
<dbReference type="SUPFAM" id="SSF53098">
    <property type="entry name" value="Ribonuclease H-like"/>
    <property type="match status" value="1"/>
</dbReference>
<dbReference type="InterPro" id="IPR008906">
    <property type="entry name" value="HATC_C_dom"/>
</dbReference>
<dbReference type="InterPro" id="IPR025398">
    <property type="entry name" value="DUF4371"/>
</dbReference>
<dbReference type="InterPro" id="IPR006580">
    <property type="entry name" value="Znf_TTF"/>
</dbReference>
<dbReference type="STRING" id="429701.A0A2G9FZR4"/>
<sequence>MDKFVIKLPKKSKDSQALQASGPNQEPSSSDCVNQFSKKSKIEFNELPADPGLRKKISDYDVNQRDELRRAYLKKGPCQPRKHNFPKRNIGGVMRHFNAKWFDIYGSWLEYSVSKDATFCLPCYLFKPDIGKQSGGDAFVTTGFSGWNKKERFDAHVGDCNSMHNQALKKCHDLMNQDQHIYFAFQKQSDELKKEYRIKLLASIDCIRFLLRQGLAFRGHDESLNSSNKGNFLELLNFLAKHNDVINEVVVGRMQKNLKLTSPDIQKDIVNAAACETRNSIIKDLGDDYFAVLVDESRDVSGKEQMAIVLRYIDKRGFIMERLLGIVHVTETTALSLKSALENLLLKHDLSLSRIRGQGYDGASNMRGEFNGLKSLIMKENQAAHYIHCFAHQLQLTLVVVAKNQVDIALFFTMVSNIVNVVGASCKCRDTIRETQAIKVAQAINSGEIQSGRGLNQETNLKRAGDTRWGSHYASLLNLLDFYSTVTDVLEDIEVEGIVSEKRVESRVLLDYLHFFEFAFSLYLMKAVLGITNDLSVLLQRKDQDILNAMRQVRVCKTRLQNMRDEGWESLLSKVSTFCSVHGICIPNMNDDFKARGRSRRKAQQIKIFNQVIDMQLQEMNSRFTEVNSNLLTCIACLSPDDSFSSFNRDRLMELATFYPSEFSNVELLTLDNQLQNYIVDMRSDEEFLELKGIDNLARQMVKTKRNQVYPLVYLLLKLALILPVATATVERAFSTMKYIKNRLRNRIGDEWLNDCMLTFIENDVFDDVSNEAIMQRFHESKERRGQL</sequence>
<feature type="domain" description="TTF-type" evidence="2">
    <location>
        <begin position="93"/>
        <end position="187"/>
    </location>
</feature>
<evidence type="ECO:0000313" key="4">
    <source>
        <dbReference type="Proteomes" id="UP000231279"/>
    </source>
</evidence>
<evidence type="ECO:0000256" key="1">
    <source>
        <dbReference type="SAM" id="MobiDB-lite"/>
    </source>
</evidence>
<feature type="region of interest" description="Disordered" evidence="1">
    <location>
        <begin position="1"/>
        <end position="33"/>
    </location>
</feature>
<dbReference type="EMBL" id="NKXS01008301">
    <property type="protein sequence ID" value="PIM98547.1"/>
    <property type="molecule type" value="Genomic_DNA"/>
</dbReference>
<dbReference type="AlphaFoldDB" id="A0A2G9FZR4"/>